<sequence length="316" mass="34925">MAQQGIRVAISSNAMGKSRAGHGIGVKLEAAKRHGFDGIELVMECLESHSESEKFATYNSCADRLRAAALDIRKSASALSLEIVTLNPFGAFDGLAKEEDVEARLQEAELWLQICQILQAPILQLAACIYPLQKTLTADTLKIAANLKRLGLLAQKYNTIVAYEGVAWGIDVNTWQQVRDILGHVDLPNVRHCIDTFHIAAKEAGDPFNVLSPVKADGVGRLRNSMSEFSRTVKVSDIGYFQLSDATVADKEQTGYPMRDLKQPPFMTQSRNCRIFPCEHGVLPVLEVAKTVFEMGYRSWVSMEVFHPDMWTGDPG</sequence>
<dbReference type="Proteomes" id="UP000717696">
    <property type="component" value="Unassembled WGS sequence"/>
</dbReference>
<dbReference type="EMBL" id="JAGMUU010000051">
    <property type="protein sequence ID" value="KAH7112299.1"/>
    <property type="molecule type" value="Genomic_DNA"/>
</dbReference>
<organism evidence="2 3">
    <name type="scientific">Dactylonectria estremocensis</name>
    <dbReference type="NCBI Taxonomy" id="1079267"/>
    <lineage>
        <taxon>Eukaryota</taxon>
        <taxon>Fungi</taxon>
        <taxon>Dikarya</taxon>
        <taxon>Ascomycota</taxon>
        <taxon>Pezizomycotina</taxon>
        <taxon>Sordariomycetes</taxon>
        <taxon>Hypocreomycetidae</taxon>
        <taxon>Hypocreales</taxon>
        <taxon>Nectriaceae</taxon>
        <taxon>Dactylonectria</taxon>
    </lineage>
</organism>
<evidence type="ECO:0000313" key="2">
    <source>
        <dbReference type="EMBL" id="KAH7112299.1"/>
    </source>
</evidence>
<keyword evidence="3" id="KW-1185">Reference proteome</keyword>
<dbReference type="Pfam" id="PF01261">
    <property type="entry name" value="AP_endonuc_2"/>
    <property type="match status" value="1"/>
</dbReference>
<accession>A0A9P9D468</accession>
<gene>
    <name evidence="2" type="ORF">B0J13DRAFT_575777</name>
</gene>
<dbReference type="OrthoDB" id="5360893at2759"/>
<name>A0A9P9D468_9HYPO</name>
<evidence type="ECO:0000313" key="3">
    <source>
        <dbReference type="Proteomes" id="UP000717696"/>
    </source>
</evidence>
<dbReference type="AlphaFoldDB" id="A0A9P9D468"/>
<dbReference type="SUPFAM" id="SSF51658">
    <property type="entry name" value="Xylose isomerase-like"/>
    <property type="match status" value="1"/>
</dbReference>
<proteinExistence type="predicted"/>
<dbReference type="InterPro" id="IPR050312">
    <property type="entry name" value="IolE/XylAMocC-like"/>
</dbReference>
<dbReference type="PANTHER" id="PTHR12110">
    <property type="entry name" value="HYDROXYPYRUVATE ISOMERASE"/>
    <property type="match status" value="1"/>
</dbReference>
<dbReference type="PANTHER" id="PTHR12110:SF21">
    <property type="entry name" value="XYLOSE ISOMERASE-LIKE TIM BARREL DOMAIN-CONTAINING PROTEIN"/>
    <property type="match status" value="1"/>
</dbReference>
<dbReference type="Gene3D" id="3.20.20.150">
    <property type="entry name" value="Divalent-metal-dependent TIM barrel enzymes"/>
    <property type="match status" value="1"/>
</dbReference>
<protein>
    <submittedName>
        <fullName evidence="2">Xylose isomerase-like protein</fullName>
    </submittedName>
</protein>
<comment type="caution">
    <text evidence="2">The sequence shown here is derived from an EMBL/GenBank/DDBJ whole genome shotgun (WGS) entry which is preliminary data.</text>
</comment>
<dbReference type="GO" id="GO:0016853">
    <property type="term" value="F:isomerase activity"/>
    <property type="evidence" value="ECO:0007669"/>
    <property type="project" value="UniProtKB-KW"/>
</dbReference>
<keyword evidence="2" id="KW-0413">Isomerase</keyword>
<evidence type="ECO:0000259" key="1">
    <source>
        <dbReference type="Pfam" id="PF01261"/>
    </source>
</evidence>
<dbReference type="InterPro" id="IPR036237">
    <property type="entry name" value="Xyl_isomerase-like_sf"/>
</dbReference>
<feature type="domain" description="Xylose isomerase-like TIM barrel" evidence="1">
    <location>
        <begin position="28"/>
        <end position="308"/>
    </location>
</feature>
<reference evidence="2" key="1">
    <citation type="journal article" date="2021" name="Nat. Commun.">
        <title>Genetic determinants of endophytism in the Arabidopsis root mycobiome.</title>
        <authorList>
            <person name="Mesny F."/>
            <person name="Miyauchi S."/>
            <person name="Thiergart T."/>
            <person name="Pickel B."/>
            <person name="Atanasova L."/>
            <person name="Karlsson M."/>
            <person name="Huettel B."/>
            <person name="Barry K.W."/>
            <person name="Haridas S."/>
            <person name="Chen C."/>
            <person name="Bauer D."/>
            <person name="Andreopoulos W."/>
            <person name="Pangilinan J."/>
            <person name="LaButti K."/>
            <person name="Riley R."/>
            <person name="Lipzen A."/>
            <person name="Clum A."/>
            <person name="Drula E."/>
            <person name="Henrissat B."/>
            <person name="Kohler A."/>
            <person name="Grigoriev I.V."/>
            <person name="Martin F.M."/>
            <person name="Hacquard S."/>
        </authorList>
    </citation>
    <scope>NUCLEOTIDE SEQUENCE</scope>
    <source>
        <strain evidence="2">MPI-CAGE-AT-0021</strain>
    </source>
</reference>
<dbReference type="InterPro" id="IPR013022">
    <property type="entry name" value="Xyl_isomerase-like_TIM-brl"/>
</dbReference>